<evidence type="ECO:0000313" key="2">
    <source>
        <dbReference type="EMBL" id="TFY76369.1"/>
    </source>
</evidence>
<dbReference type="GO" id="GO:0035251">
    <property type="term" value="F:UDP-glucosyltransferase activity"/>
    <property type="evidence" value="ECO:0007669"/>
    <property type="project" value="TreeGrafter"/>
</dbReference>
<sequence>MSTQNYHIVAVPPNEWGHMRPMIAFLARLVAVSLSSVDVTVTLIIAESAVAKARTELSIQLAGEGIQSAESRFEVVPTAVHMFWPAESYLPALKATYAEVIKTKEPDFALLESMIHPFFGVVRSSATKPVKVGAWLPVALPSWTSMAPICYIRDDPQAYVKQVQTTMAEKGLGYMEAASDAYLSHVNGRVLRIPGFPEMTDYEGFPQEALERQGLQVFSTWLKEQPKHSDILAVGPLTSQRTPEVARKEKEEADAGGFTTFLDEWAAKKGPKSVLYICFGSVLLPAEIEHLYAVMRVLLELQIPFIMVLSDAARAALPAD</sequence>
<evidence type="ECO:0008006" key="4">
    <source>
        <dbReference type="Google" id="ProtNLM"/>
    </source>
</evidence>
<dbReference type="STRING" id="135208.A0A4Y9ZS97"/>
<organism evidence="2 3">
    <name type="scientific">Hericium alpestre</name>
    <dbReference type="NCBI Taxonomy" id="135208"/>
    <lineage>
        <taxon>Eukaryota</taxon>
        <taxon>Fungi</taxon>
        <taxon>Dikarya</taxon>
        <taxon>Basidiomycota</taxon>
        <taxon>Agaricomycotina</taxon>
        <taxon>Agaricomycetes</taxon>
        <taxon>Russulales</taxon>
        <taxon>Hericiaceae</taxon>
        <taxon>Hericium</taxon>
    </lineage>
</organism>
<comment type="caution">
    <text evidence="2">The sequence shown here is derived from an EMBL/GenBank/DDBJ whole genome shotgun (WGS) entry which is preliminary data.</text>
</comment>
<accession>A0A4Y9ZS97</accession>
<dbReference type="Gene3D" id="3.40.50.2000">
    <property type="entry name" value="Glycogen Phosphorylase B"/>
    <property type="match status" value="2"/>
</dbReference>
<dbReference type="PANTHER" id="PTHR48047:SF107">
    <property type="entry name" value="UDP-GLYCOSYLTRANSFERASE 92A1-LIKE"/>
    <property type="match status" value="1"/>
</dbReference>
<evidence type="ECO:0000256" key="1">
    <source>
        <dbReference type="ARBA" id="ARBA00009995"/>
    </source>
</evidence>
<dbReference type="PANTHER" id="PTHR48047">
    <property type="entry name" value="GLYCOSYLTRANSFERASE"/>
    <property type="match status" value="1"/>
</dbReference>
<feature type="non-terminal residue" evidence="2">
    <location>
        <position position="320"/>
    </location>
</feature>
<dbReference type="OrthoDB" id="5835829at2759"/>
<keyword evidence="3" id="KW-1185">Reference proteome</keyword>
<reference evidence="2 3" key="1">
    <citation type="submission" date="2019-02" db="EMBL/GenBank/DDBJ databases">
        <title>Genome sequencing of the rare red list fungi Hericium alpestre (H. flagellum).</title>
        <authorList>
            <person name="Buettner E."/>
            <person name="Kellner H."/>
        </authorList>
    </citation>
    <scope>NUCLEOTIDE SEQUENCE [LARGE SCALE GENOMIC DNA]</scope>
    <source>
        <strain evidence="2 3">DSM 108284</strain>
    </source>
</reference>
<gene>
    <name evidence="2" type="ORF">EWM64_g7640</name>
</gene>
<name>A0A4Y9ZS97_9AGAM</name>
<dbReference type="AlphaFoldDB" id="A0A4Y9ZS97"/>
<evidence type="ECO:0000313" key="3">
    <source>
        <dbReference type="Proteomes" id="UP000298061"/>
    </source>
</evidence>
<dbReference type="Proteomes" id="UP000298061">
    <property type="component" value="Unassembled WGS sequence"/>
</dbReference>
<comment type="similarity">
    <text evidence="1">Belongs to the UDP-glycosyltransferase family.</text>
</comment>
<dbReference type="EMBL" id="SFCI01001227">
    <property type="protein sequence ID" value="TFY76369.1"/>
    <property type="molecule type" value="Genomic_DNA"/>
</dbReference>
<dbReference type="SUPFAM" id="SSF53756">
    <property type="entry name" value="UDP-Glycosyltransferase/glycogen phosphorylase"/>
    <property type="match status" value="1"/>
</dbReference>
<protein>
    <recommendedName>
        <fullName evidence="4">UDP-glycosyltransferases domain-containing protein</fullName>
    </recommendedName>
</protein>
<proteinExistence type="inferred from homology"/>